<keyword evidence="3" id="KW-1185">Reference proteome</keyword>
<reference evidence="2" key="1">
    <citation type="submission" date="2017-07" db="EMBL/GenBank/DDBJ databases">
        <title>Taro Niue Genome Assembly and Annotation.</title>
        <authorList>
            <person name="Atibalentja N."/>
            <person name="Keating K."/>
            <person name="Fields C.J."/>
        </authorList>
    </citation>
    <scope>NUCLEOTIDE SEQUENCE</scope>
    <source>
        <strain evidence="2">Niue_2</strain>
        <tissue evidence="2">Leaf</tissue>
    </source>
</reference>
<dbReference type="Proteomes" id="UP000652761">
    <property type="component" value="Unassembled WGS sequence"/>
</dbReference>
<evidence type="ECO:0000313" key="2">
    <source>
        <dbReference type="EMBL" id="MQL88728.1"/>
    </source>
</evidence>
<comment type="caution">
    <text evidence="2">The sequence shown here is derived from an EMBL/GenBank/DDBJ whole genome shotgun (WGS) entry which is preliminary data.</text>
</comment>
<feature type="compositionally biased region" description="Polar residues" evidence="1">
    <location>
        <begin position="21"/>
        <end position="32"/>
    </location>
</feature>
<feature type="non-terminal residue" evidence="2">
    <location>
        <position position="63"/>
    </location>
</feature>
<organism evidence="2 3">
    <name type="scientific">Colocasia esculenta</name>
    <name type="common">Wild taro</name>
    <name type="synonym">Arum esculentum</name>
    <dbReference type="NCBI Taxonomy" id="4460"/>
    <lineage>
        <taxon>Eukaryota</taxon>
        <taxon>Viridiplantae</taxon>
        <taxon>Streptophyta</taxon>
        <taxon>Embryophyta</taxon>
        <taxon>Tracheophyta</taxon>
        <taxon>Spermatophyta</taxon>
        <taxon>Magnoliopsida</taxon>
        <taxon>Liliopsida</taxon>
        <taxon>Araceae</taxon>
        <taxon>Aroideae</taxon>
        <taxon>Colocasieae</taxon>
        <taxon>Colocasia</taxon>
    </lineage>
</organism>
<sequence length="63" mass="7200">MLSAGNMEVRQGEEEEMMKSLNGSKNSNDYTSTDLSFYSIKDEVLKQKNKSLSENSSERVYIQ</sequence>
<gene>
    <name evidence="2" type="ORF">Taro_021287</name>
</gene>
<proteinExistence type="predicted"/>
<accession>A0A843UYL1</accession>
<dbReference type="EMBL" id="NMUH01001084">
    <property type="protein sequence ID" value="MQL88728.1"/>
    <property type="molecule type" value="Genomic_DNA"/>
</dbReference>
<evidence type="ECO:0000313" key="3">
    <source>
        <dbReference type="Proteomes" id="UP000652761"/>
    </source>
</evidence>
<name>A0A843UYL1_COLES</name>
<feature type="region of interest" description="Disordered" evidence="1">
    <location>
        <begin position="1"/>
        <end position="32"/>
    </location>
</feature>
<dbReference type="AlphaFoldDB" id="A0A843UYL1"/>
<evidence type="ECO:0000256" key="1">
    <source>
        <dbReference type="SAM" id="MobiDB-lite"/>
    </source>
</evidence>
<protein>
    <submittedName>
        <fullName evidence="2">Uncharacterized protein</fullName>
    </submittedName>
</protein>